<sequence length="54" mass="6447">MKNSVKRACVRTEFQLKMKISSAFDDITETHCDSFYRKMLPYLARCERNEVINE</sequence>
<evidence type="ECO:0000313" key="2">
    <source>
        <dbReference type="Proteomes" id="UP000078046"/>
    </source>
</evidence>
<proteinExistence type="predicted"/>
<comment type="caution">
    <text evidence="1">The sequence shown here is derived from an EMBL/GenBank/DDBJ whole genome shotgun (WGS) entry which is preliminary data.</text>
</comment>
<dbReference type="AlphaFoldDB" id="A0A177AVX9"/>
<keyword evidence="2" id="KW-1185">Reference proteome</keyword>
<dbReference type="OrthoDB" id="2194171at2759"/>
<name>A0A177AVX9_9BILA</name>
<organism evidence="1 2">
    <name type="scientific">Intoshia linei</name>
    <dbReference type="NCBI Taxonomy" id="1819745"/>
    <lineage>
        <taxon>Eukaryota</taxon>
        <taxon>Metazoa</taxon>
        <taxon>Spiralia</taxon>
        <taxon>Lophotrochozoa</taxon>
        <taxon>Mesozoa</taxon>
        <taxon>Orthonectida</taxon>
        <taxon>Rhopaluridae</taxon>
        <taxon>Intoshia</taxon>
    </lineage>
</organism>
<protein>
    <submittedName>
        <fullName evidence="1">Uncharacterized protein</fullName>
    </submittedName>
</protein>
<dbReference type="EMBL" id="LWCA01001252">
    <property type="protein sequence ID" value="OAF65533.1"/>
    <property type="molecule type" value="Genomic_DNA"/>
</dbReference>
<evidence type="ECO:0000313" key="1">
    <source>
        <dbReference type="EMBL" id="OAF65533.1"/>
    </source>
</evidence>
<dbReference type="Proteomes" id="UP000078046">
    <property type="component" value="Unassembled WGS sequence"/>
</dbReference>
<gene>
    <name evidence="1" type="ORF">A3Q56_06753</name>
</gene>
<accession>A0A177AVX9</accession>
<reference evidence="1 2" key="1">
    <citation type="submission" date="2016-04" db="EMBL/GenBank/DDBJ databases">
        <title>The genome of Intoshia linei affirms orthonectids as highly simplified spiralians.</title>
        <authorList>
            <person name="Mikhailov K.V."/>
            <person name="Slusarev G.S."/>
            <person name="Nikitin M.A."/>
            <person name="Logacheva M.D."/>
            <person name="Penin A."/>
            <person name="Aleoshin V."/>
            <person name="Panchin Y.V."/>
        </authorList>
    </citation>
    <scope>NUCLEOTIDE SEQUENCE [LARGE SCALE GENOMIC DNA]</scope>
    <source>
        <strain evidence="1">Intl2013</strain>
        <tissue evidence="1">Whole animal</tissue>
    </source>
</reference>